<evidence type="ECO:0000313" key="2">
    <source>
        <dbReference type="Proteomes" id="UP000295070"/>
    </source>
</evidence>
<gene>
    <name evidence="1" type="ORF">EPR50_G00028780</name>
</gene>
<name>A0A484DKF3_PERFV</name>
<accession>A0A484DKF3</accession>
<organism evidence="1 2">
    <name type="scientific">Perca flavescens</name>
    <name type="common">American yellow perch</name>
    <name type="synonym">Morone flavescens</name>
    <dbReference type="NCBI Taxonomy" id="8167"/>
    <lineage>
        <taxon>Eukaryota</taxon>
        <taxon>Metazoa</taxon>
        <taxon>Chordata</taxon>
        <taxon>Craniata</taxon>
        <taxon>Vertebrata</taxon>
        <taxon>Euteleostomi</taxon>
        <taxon>Actinopterygii</taxon>
        <taxon>Neopterygii</taxon>
        <taxon>Teleostei</taxon>
        <taxon>Neoteleostei</taxon>
        <taxon>Acanthomorphata</taxon>
        <taxon>Eupercaria</taxon>
        <taxon>Perciformes</taxon>
        <taxon>Percoidei</taxon>
        <taxon>Percidae</taxon>
        <taxon>Percinae</taxon>
        <taxon>Perca</taxon>
    </lineage>
</organism>
<dbReference type="EMBL" id="SCKG01000003">
    <property type="protein sequence ID" value="TDH15180.1"/>
    <property type="molecule type" value="Genomic_DNA"/>
</dbReference>
<dbReference type="Proteomes" id="UP000295070">
    <property type="component" value="Chromosome 3"/>
</dbReference>
<dbReference type="InterPro" id="IPR019374">
    <property type="entry name" value="Ribosomal_mS22"/>
</dbReference>
<dbReference type="STRING" id="8167.A0A484DKF3"/>
<dbReference type="AlphaFoldDB" id="A0A484DKF3"/>
<comment type="caution">
    <text evidence="1">The sequence shown here is derived from an EMBL/GenBank/DDBJ whole genome shotgun (WGS) entry which is preliminary data.</text>
</comment>
<dbReference type="Pfam" id="PF10245">
    <property type="entry name" value="MRP-S22"/>
    <property type="match status" value="1"/>
</dbReference>
<evidence type="ECO:0000313" key="1">
    <source>
        <dbReference type="EMBL" id="TDH15180.1"/>
    </source>
</evidence>
<dbReference type="GO" id="GO:0005763">
    <property type="term" value="C:mitochondrial small ribosomal subunit"/>
    <property type="evidence" value="ECO:0007669"/>
    <property type="project" value="TreeGrafter"/>
</dbReference>
<dbReference type="PANTHER" id="PTHR13071:SF4">
    <property type="entry name" value="SMALL RIBOSOMAL SUBUNIT PROTEIN MS22"/>
    <property type="match status" value="1"/>
</dbReference>
<reference evidence="1 2" key="1">
    <citation type="submission" date="2019-01" db="EMBL/GenBank/DDBJ databases">
        <title>A chromosome-scale genome assembly of the yellow perch, Perca flavescens.</title>
        <authorList>
            <person name="Feron R."/>
            <person name="Morvezen R."/>
            <person name="Bestin A."/>
            <person name="Haffray P."/>
            <person name="Klopp C."/>
            <person name="Zahm M."/>
            <person name="Cabau C."/>
            <person name="Roques C."/>
            <person name="Donnadieu C."/>
            <person name="Bouchez O."/>
            <person name="Christie M."/>
            <person name="Larson W."/>
            <person name="Guiguen Y."/>
        </authorList>
    </citation>
    <scope>NUCLEOTIDE SEQUENCE [LARGE SCALE GENOMIC DNA]</scope>
    <source>
        <strain evidence="1">YP-PL-M2</strain>
        <tissue evidence="1">Blood</tissue>
    </source>
</reference>
<dbReference type="GO" id="GO:0003735">
    <property type="term" value="F:structural constituent of ribosome"/>
    <property type="evidence" value="ECO:0007669"/>
    <property type="project" value="TreeGrafter"/>
</dbReference>
<protein>
    <recommendedName>
        <fullName evidence="3">28S ribosomal protein S22, mitochondrial</fullName>
    </recommendedName>
</protein>
<proteinExistence type="predicted"/>
<dbReference type="PANTHER" id="PTHR13071">
    <property type="entry name" value="MITOCHONDRIAL 28S RIBOSOMAL PROTEIN S22"/>
    <property type="match status" value="1"/>
</dbReference>
<evidence type="ECO:0008006" key="3">
    <source>
        <dbReference type="Google" id="ProtNLM"/>
    </source>
</evidence>
<sequence>MAALGTARCLFRTYSRMKNVQKSKQILVRCSVRTLCSGTQDNALLDKTKPQFTDPAVQDILTRITGLDLQKVFRPIKQELKPPTYKLMTDEQLAQAVELATEQAKKLLQMPPVLPERKPINDMLSEDKILDGMDTAKYVFTDITYNIPHRERFIVVREPNGTLRKAKWEERDRLIQVYFPKDGRKLSAPLIFKEENLKMVFSQDRHEDVLDLCLVQFEPDSSDYIRVHAATYEDLDKHGKYELLRSTRHFGGMAWYLLSARRVDGLIVDMLKKELFHDAVSLVSLFHMVHPHSESAQEAASQQATGADLLKIYAQKESQRAGYIELALQAYQQMAAKSSAASLAHS</sequence>
<keyword evidence="2" id="KW-1185">Reference proteome</keyword>